<dbReference type="Gene3D" id="1.10.10.10">
    <property type="entry name" value="Winged helix-like DNA-binding domain superfamily/Winged helix DNA-binding domain"/>
    <property type="match status" value="1"/>
</dbReference>
<dbReference type="Pfam" id="PF00126">
    <property type="entry name" value="HTH_1"/>
    <property type="match status" value="1"/>
</dbReference>
<protein>
    <submittedName>
        <fullName evidence="6">LysR family transcriptional regulator</fullName>
    </submittedName>
</protein>
<dbReference type="SUPFAM" id="SSF53850">
    <property type="entry name" value="Periplasmic binding protein-like II"/>
    <property type="match status" value="1"/>
</dbReference>
<evidence type="ECO:0000256" key="3">
    <source>
        <dbReference type="ARBA" id="ARBA00023125"/>
    </source>
</evidence>
<dbReference type="GO" id="GO:0032993">
    <property type="term" value="C:protein-DNA complex"/>
    <property type="evidence" value="ECO:0007669"/>
    <property type="project" value="TreeGrafter"/>
</dbReference>
<comment type="similarity">
    <text evidence="1">Belongs to the LysR transcriptional regulatory family.</text>
</comment>
<reference evidence="6 7" key="1">
    <citation type="submission" date="2018-05" db="EMBL/GenBank/DDBJ databases">
        <title>Complete genome sequence of Megasphaera sp. AJH120T, isolated from the ceca of a chicken.</title>
        <authorList>
            <person name="Maki J."/>
            <person name="Looft T."/>
        </authorList>
    </citation>
    <scope>NUCLEOTIDE SEQUENCE [LARGE SCALE GENOMIC DNA]</scope>
    <source>
        <strain evidence="6 7">AJH120</strain>
    </source>
</reference>
<dbReference type="EMBL" id="CP029462">
    <property type="protein sequence ID" value="AXL21053.1"/>
    <property type="molecule type" value="Genomic_DNA"/>
</dbReference>
<sequence>MPGHRMKLYQQPERMKCMTLQQCRYIMEIERCRSLTEAAKRLFVTQPSITKAVRELEKELGITILKRTNRGVDFTPEGKELASYARLLVEQADAVRSRFTGKHEPTPLKLTIASQHYHFVTPALAALIGEMADRSYEIALREGKGTDVVEQVGSGAASVGILCASSLNQAVLERKLAAYGLVFTQLATLPEHVILSRRHPLSAFSTLRPEQLAPYPYITFRKDDTLLDITESYFTLRRASRQIFVEDRATMNYLIVHTDSYCLGTGCLSEGFIPPDIVPVPLDVPWNLCVGYLQRKDALLSEECLQFIGDLRQALQDSLPLRS</sequence>
<dbReference type="PANTHER" id="PTHR30346:SF0">
    <property type="entry name" value="HCA OPERON TRANSCRIPTIONAL ACTIVATOR HCAR"/>
    <property type="match status" value="1"/>
</dbReference>
<evidence type="ECO:0000256" key="2">
    <source>
        <dbReference type="ARBA" id="ARBA00023015"/>
    </source>
</evidence>
<dbReference type="SUPFAM" id="SSF46785">
    <property type="entry name" value="Winged helix' DNA-binding domain"/>
    <property type="match status" value="1"/>
</dbReference>
<dbReference type="InterPro" id="IPR036390">
    <property type="entry name" value="WH_DNA-bd_sf"/>
</dbReference>
<evidence type="ECO:0000259" key="5">
    <source>
        <dbReference type="PROSITE" id="PS50931"/>
    </source>
</evidence>
<accession>A0A346AYW0</accession>
<keyword evidence="7" id="KW-1185">Reference proteome</keyword>
<dbReference type="FunFam" id="1.10.10.10:FF:000001">
    <property type="entry name" value="LysR family transcriptional regulator"/>
    <property type="match status" value="1"/>
</dbReference>
<dbReference type="OrthoDB" id="9803714at2"/>
<dbReference type="CDD" id="cd05466">
    <property type="entry name" value="PBP2_LTTR_substrate"/>
    <property type="match status" value="1"/>
</dbReference>
<dbReference type="InterPro" id="IPR005119">
    <property type="entry name" value="LysR_subst-bd"/>
</dbReference>
<dbReference type="PRINTS" id="PR00039">
    <property type="entry name" value="HTHLYSR"/>
</dbReference>
<organism evidence="6 7">
    <name type="scientific">Megasphaera stantonii</name>
    <dbReference type="NCBI Taxonomy" id="2144175"/>
    <lineage>
        <taxon>Bacteria</taxon>
        <taxon>Bacillati</taxon>
        <taxon>Bacillota</taxon>
        <taxon>Negativicutes</taxon>
        <taxon>Veillonellales</taxon>
        <taxon>Veillonellaceae</taxon>
        <taxon>Megasphaera</taxon>
    </lineage>
</organism>
<dbReference type="InterPro" id="IPR000847">
    <property type="entry name" value="LysR_HTH_N"/>
</dbReference>
<evidence type="ECO:0000256" key="1">
    <source>
        <dbReference type="ARBA" id="ARBA00009437"/>
    </source>
</evidence>
<dbReference type="AlphaFoldDB" id="A0A346AYW0"/>
<evidence type="ECO:0000256" key="4">
    <source>
        <dbReference type="ARBA" id="ARBA00023163"/>
    </source>
</evidence>
<evidence type="ECO:0000313" key="6">
    <source>
        <dbReference type="EMBL" id="AXL21053.1"/>
    </source>
</evidence>
<dbReference type="Proteomes" id="UP000254337">
    <property type="component" value="Chromosome"/>
</dbReference>
<dbReference type="PANTHER" id="PTHR30346">
    <property type="entry name" value="TRANSCRIPTIONAL DUAL REGULATOR HCAR-RELATED"/>
    <property type="match status" value="1"/>
</dbReference>
<name>A0A346AYW0_9FIRM</name>
<dbReference type="PROSITE" id="PS50931">
    <property type="entry name" value="HTH_LYSR"/>
    <property type="match status" value="1"/>
</dbReference>
<dbReference type="Gene3D" id="3.40.190.290">
    <property type="match status" value="1"/>
</dbReference>
<evidence type="ECO:0000313" key="7">
    <source>
        <dbReference type="Proteomes" id="UP000254337"/>
    </source>
</evidence>
<dbReference type="GO" id="GO:0003700">
    <property type="term" value="F:DNA-binding transcription factor activity"/>
    <property type="evidence" value="ECO:0007669"/>
    <property type="project" value="InterPro"/>
</dbReference>
<gene>
    <name evidence="6" type="ORF">DKB62_05430</name>
</gene>
<dbReference type="GO" id="GO:0003677">
    <property type="term" value="F:DNA binding"/>
    <property type="evidence" value="ECO:0007669"/>
    <property type="project" value="UniProtKB-KW"/>
</dbReference>
<dbReference type="InterPro" id="IPR036388">
    <property type="entry name" value="WH-like_DNA-bd_sf"/>
</dbReference>
<dbReference type="Pfam" id="PF03466">
    <property type="entry name" value="LysR_substrate"/>
    <property type="match status" value="1"/>
</dbReference>
<keyword evidence="4" id="KW-0804">Transcription</keyword>
<feature type="domain" description="HTH lysR-type" evidence="5">
    <location>
        <begin position="18"/>
        <end position="75"/>
    </location>
</feature>
<proteinExistence type="inferred from homology"/>
<keyword evidence="2" id="KW-0805">Transcription regulation</keyword>
<dbReference type="KEGG" id="meg:DKB62_05430"/>
<keyword evidence="3" id="KW-0238">DNA-binding</keyword>